<sequence length="290" mass="29999">MSEVIILTLGDGAGGCCDDGGCGTRTPVLHCRDALVAAGAEVTLVTANSDAEIDAVLESNKRLVVAASTDGELRAVLRRLVKRYAPAPGKRTADLPADRTVPDLPPVGILPLDASPLVTLLDLPKDPAAVAAAVVAGAFRRLDLLRTDAGSVTLNGALLGTTDESGRAVTWQAGVEVDDTVLSDGTEPILAVAIANGSGYATFDGLPLAPGAVPDDGLVDVAVAVSMVSRGLLGKTRARIEVRRARGRAVGITPKADGLPYLDDGVEGTIPKRRNWWIERAAWAVYVGTR</sequence>
<comment type="caution">
    <text evidence="1">The sequence shown here is derived from an EMBL/GenBank/DDBJ whole genome shotgun (WGS) entry which is preliminary data.</text>
</comment>
<evidence type="ECO:0008006" key="3">
    <source>
        <dbReference type="Google" id="ProtNLM"/>
    </source>
</evidence>
<name>A0A8J7GM53_9ACTN</name>
<organism evidence="1 2">
    <name type="scientific">Longispora fulva</name>
    <dbReference type="NCBI Taxonomy" id="619741"/>
    <lineage>
        <taxon>Bacteria</taxon>
        <taxon>Bacillati</taxon>
        <taxon>Actinomycetota</taxon>
        <taxon>Actinomycetes</taxon>
        <taxon>Micromonosporales</taxon>
        <taxon>Micromonosporaceae</taxon>
        <taxon>Longispora</taxon>
    </lineage>
</organism>
<protein>
    <recommendedName>
        <fullName evidence="3">DAGKc domain-containing protein</fullName>
    </recommendedName>
</protein>
<dbReference type="InterPro" id="IPR016064">
    <property type="entry name" value="NAD/diacylglycerol_kinase_sf"/>
</dbReference>
<proteinExistence type="predicted"/>
<reference evidence="1" key="1">
    <citation type="submission" date="2020-11" db="EMBL/GenBank/DDBJ databases">
        <title>Sequencing the genomes of 1000 actinobacteria strains.</title>
        <authorList>
            <person name="Klenk H.-P."/>
        </authorList>
    </citation>
    <scope>NUCLEOTIDE SEQUENCE</scope>
    <source>
        <strain evidence="1">DSM 45356</strain>
    </source>
</reference>
<dbReference type="AlphaFoldDB" id="A0A8J7GM53"/>
<dbReference type="InterPro" id="IPR017438">
    <property type="entry name" value="ATP-NAD_kinase_N"/>
</dbReference>
<dbReference type="Gene3D" id="3.40.50.10330">
    <property type="entry name" value="Probable inorganic polyphosphate/atp-NAD kinase, domain 1"/>
    <property type="match status" value="1"/>
</dbReference>
<dbReference type="Proteomes" id="UP000622552">
    <property type="component" value="Unassembled WGS sequence"/>
</dbReference>
<dbReference type="RefSeq" id="WP_197006158.1">
    <property type="nucleotide sequence ID" value="NZ_BONS01000008.1"/>
</dbReference>
<accession>A0A8J7GM53</accession>
<keyword evidence="2" id="KW-1185">Reference proteome</keyword>
<evidence type="ECO:0000313" key="2">
    <source>
        <dbReference type="Proteomes" id="UP000622552"/>
    </source>
</evidence>
<gene>
    <name evidence="1" type="ORF">IW245_005701</name>
</gene>
<evidence type="ECO:0000313" key="1">
    <source>
        <dbReference type="EMBL" id="MBG6139507.1"/>
    </source>
</evidence>
<dbReference type="SUPFAM" id="SSF111331">
    <property type="entry name" value="NAD kinase/diacylglycerol kinase-like"/>
    <property type="match status" value="1"/>
</dbReference>
<dbReference type="EMBL" id="JADOUF010000001">
    <property type="protein sequence ID" value="MBG6139507.1"/>
    <property type="molecule type" value="Genomic_DNA"/>
</dbReference>